<proteinExistence type="predicted"/>
<keyword evidence="3" id="KW-1185">Reference proteome</keyword>
<evidence type="ECO:0000313" key="2">
    <source>
        <dbReference type="EMBL" id="KHM52002.1"/>
    </source>
</evidence>
<dbReference type="EMBL" id="JSCE01000149">
    <property type="protein sequence ID" value="KHM52002.1"/>
    <property type="molecule type" value="Genomic_DNA"/>
</dbReference>
<keyword evidence="1" id="KW-0472">Membrane</keyword>
<feature type="non-terminal residue" evidence="2">
    <location>
        <position position="1"/>
    </location>
</feature>
<organism evidence="2 3">
    <name type="scientific">Anaerovibrio lipolyticus</name>
    <dbReference type="NCBI Taxonomy" id="82374"/>
    <lineage>
        <taxon>Bacteria</taxon>
        <taxon>Bacillati</taxon>
        <taxon>Bacillota</taxon>
        <taxon>Negativicutes</taxon>
        <taxon>Selenomonadales</taxon>
        <taxon>Selenomonadaceae</taxon>
        <taxon>Anaerovibrio</taxon>
    </lineage>
</organism>
<evidence type="ECO:0000313" key="3">
    <source>
        <dbReference type="Proteomes" id="UP000030993"/>
    </source>
</evidence>
<dbReference type="Proteomes" id="UP000030993">
    <property type="component" value="Unassembled WGS sequence"/>
</dbReference>
<dbReference type="AlphaFoldDB" id="A0A0B2K1F4"/>
<accession>A0A0B2K1F4</accession>
<protein>
    <recommendedName>
        <fullName evidence="4">Type II secretion system protein GspG C-terminal domain-containing protein</fullName>
    </recommendedName>
</protein>
<sequence>SLVVNVIIYLIILLFIALSGSYFGSKLIENYETDQIKREAVLIDTALTRYSTNHLGVNEDTLDIDEEQHKLLYHKISLFPLDLSELGKIRDEDNYFSEYIDLARWSYTTKWDSTGNMVYDLRSELPNGSTYHSPRSVP</sequence>
<name>A0A0B2K1F4_9FIRM</name>
<evidence type="ECO:0008006" key="4">
    <source>
        <dbReference type="Google" id="ProtNLM"/>
    </source>
</evidence>
<evidence type="ECO:0000256" key="1">
    <source>
        <dbReference type="SAM" id="Phobius"/>
    </source>
</evidence>
<keyword evidence="1" id="KW-0812">Transmembrane</keyword>
<comment type="caution">
    <text evidence="2">The sequence shown here is derived from an EMBL/GenBank/DDBJ whole genome shotgun (WGS) entry which is preliminary data.</text>
</comment>
<feature type="transmembrane region" description="Helical" evidence="1">
    <location>
        <begin position="6"/>
        <end position="28"/>
    </location>
</feature>
<dbReference type="STRING" id="82374.NZ47_07325"/>
<gene>
    <name evidence="2" type="ORF">NZ47_07325</name>
</gene>
<keyword evidence="1" id="KW-1133">Transmembrane helix</keyword>
<dbReference type="RefSeq" id="WP_039208513.1">
    <property type="nucleotide sequence ID" value="NZ_JSCE01000149.1"/>
</dbReference>
<reference evidence="2 3" key="1">
    <citation type="journal article" date="2013" name="PLoS ONE">
        <title>Identification and characterization of three novel lipases belonging to families II and V from Anaerovibrio lipolyticus 5ST.</title>
        <authorList>
            <person name="Prive F."/>
            <person name="Kaderbhai N.N."/>
            <person name="Girdwood S."/>
            <person name="Worgan H.J."/>
            <person name="Pinloche E."/>
            <person name="Scollan N.D."/>
            <person name="Huws S.A."/>
            <person name="Newbold C.J."/>
        </authorList>
    </citation>
    <scope>NUCLEOTIDE SEQUENCE [LARGE SCALE GENOMIC DNA]</scope>
    <source>
        <strain evidence="2 3">5S</strain>
    </source>
</reference>